<keyword evidence="2" id="KW-1185">Reference proteome</keyword>
<name>A0A1V9G4D9_9BACT</name>
<comment type="caution">
    <text evidence="1">The sequence shown here is derived from an EMBL/GenBank/DDBJ whole genome shotgun (WGS) entry which is preliminary data.</text>
</comment>
<accession>A0A1V9G4D9</accession>
<dbReference type="Proteomes" id="UP000192796">
    <property type="component" value="Unassembled WGS sequence"/>
</dbReference>
<evidence type="ECO:0008006" key="3">
    <source>
        <dbReference type="Google" id="ProtNLM"/>
    </source>
</evidence>
<dbReference type="RefSeq" id="WP_081146393.1">
    <property type="nucleotide sequence ID" value="NZ_LVYD01000024.1"/>
</dbReference>
<evidence type="ECO:0000313" key="2">
    <source>
        <dbReference type="Proteomes" id="UP000192796"/>
    </source>
</evidence>
<protein>
    <recommendedName>
        <fullName evidence="3">FecR protein domain-containing protein</fullName>
    </recommendedName>
</protein>
<dbReference type="AlphaFoldDB" id="A0A1V9G4D9"/>
<organism evidence="1 2">
    <name type="scientific">Niastella vici</name>
    <dbReference type="NCBI Taxonomy" id="1703345"/>
    <lineage>
        <taxon>Bacteria</taxon>
        <taxon>Pseudomonadati</taxon>
        <taxon>Bacteroidota</taxon>
        <taxon>Chitinophagia</taxon>
        <taxon>Chitinophagales</taxon>
        <taxon>Chitinophagaceae</taxon>
        <taxon>Niastella</taxon>
    </lineage>
</organism>
<proteinExistence type="predicted"/>
<evidence type="ECO:0000313" key="1">
    <source>
        <dbReference type="EMBL" id="OQP65511.1"/>
    </source>
</evidence>
<dbReference type="PROSITE" id="PS51257">
    <property type="entry name" value="PROKAR_LIPOPROTEIN"/>
    <property type="match status" value="1"/>
</dbReference>
<reference evidence="1 2" key="1">
    <citation type="submission" date="2016-03" db="EMBL/GenBank/DDBJ databases">
        <title>Niastella vici sp. nov., isolated from farmland soil.</title>
        <authorList>
            <person name="Chen L."/>
            <person name="Wang D."/>
            <person name="Yang S."/>
            <person name="Wang G."/>
        </authorList>
    </citation>
    <scope>NUCLEOTIDE SEQUENCE [LARGE SCALE GENOMIC DNA]</scope>
    <source>
        <strain evidence="1 2">DJ57</strain>
    </source>
</reference>
<sequence length="312" mass="35851">MKRMLTYMMPSFRYTTDIFKKHKIFVFLCYLSIGCNSPQSRSTTNSLSELEPVANDTGLTIIEDIQLVAGKKVRGQLIHKNNSEPFQLNRILEKDSDGFYYRETPTGSQYSFTSKGTIILMNNCTIFGVDSSKRVFSFKEGEVLITVNENFNRVKLDGGITIQPTKGTRINITAYRSAYDSTLRITAIDNSLNIFFNSKDSIHVPIGYELFHTPSKDSLIKVDTSDVLIWTKRSFNYNKISNVALLERARRWYNYHLVYDAHLVGENIESYRGGFAESRYTILTRINEMSKTVKWESIGKTICIPWPEKTKL</sequence>
<gene>
    <name evidence="1" type="ORF">A3860_17760</name>
</gene>
<dbReference type="EMBL" id="LVYD01000024">
    <property type="protein sequence ID" value="OQP65511.1"/>
    <property type="molecule type" value="Genomic_DNA"/>
</dbReference>
<dbReference type="STRING" id="1703345.A3860_17760"/>